<name>A0A841EQQ1_9BACT</name>
<protein>
    <submittedName>
        <fullName evidence="1">Uncharacterized protein</fullName>
    </submittedName>
</protein>
<evidence type="ECO:0000313" key="1">
    <source>
        <dbReference type="EMBL" id="MBB6003343.1"/>
    </source>
</evidence>
<organism evidence="1 2">
    <name type="scientific">Arcicella rosea</name>
    <dbReference type="NCBI Taxonomy" id="502909"/>
    <lineage>
        <taxon>Bacteria</taxon>
        <taxon>Pseudomonadati</taxon>
        <taxon>Bacteroidota</taxon>
        <taxon>Cytophagia</taxon>
        <taxon>Cytophagales</taxon>
        <taxon>Flectobacillaceae</taxon>
        <taxon>Arcicella</taxon>
    </lineage>
</organism>
<comment type="caution">
    <text evidence="1">The sequence shown here is derived from an EMBL/GenBank/DDBJ whole genome shotgun (WGS) entry which is preliminary data.</text>
</comment>
<sequence length="60" mass="6966">MKYLGTFLMLLYASFVGFAQTLIEVKSPDNRLKLNVSLSQKTFWISDDYHTSDLNCLFKL</sequence>
<keyword evidence="2" id="KW-1185">Reference proteome</keyword>
<dbReference type="AlphaFoldDB" id="A0A841EQQ1"/>
<reference evidence="1 2" key="1">
    <citation type="submission" date="2020-08" db="EMBL/GenBank/DDBJ databases">
        <title>Functional genomics of gut bacteria from endangered species of beetles.</title>
        <authorList>
            <person name="Carlos-Shanley C."/>
        </authorList>
    </citation>
    <scope>NUCLEOTIDE SEQUENCE [LARGE SCALE GENOMIC DNA]</scope>
    <source>
        <strain evidence="1 2">S00070</strain>
    </source>
</reference>
<accession>A0A841EQQ1</accession>
<dbReference type="Proteomes" id="UP000524404">
    <property type="component" value="Unassembled WGS sequence"/>
</dbReference>
<evidence type="ECO:0000313" key="2">
    <source>
        <dbReference type="Proteomes" id="UP000524404"/>
    </source>
</evidence>
<proteinExistence type="predicted"/>
<dbReference type="EMBL" id="JACHKT010000012">
    <property type="protein sequence ID" value="MBB6003343.1"/>
    <property type="molecule type" value="Genomic_DNA"/>
</dbReference>
<gene>
    <name evidence="1" type="ORF">HNP25_001999</name>
</gene>